<keyword evidence="7" id="KW-0418">Kinase</keyword>
<sequence>MDIDGALLFSIVPILIMVRLLRRFVDLPGRMPHVNRLLGYLWVPAVALAALDLLLHFNTKLLDDGYQLFAYLVFIGVLTSLRHYRPARTVLLAILPYVLYAVVELMLNLWDLKLLKRYDDVIDSSRGFALIWLITFALIARSQKKNLEKERLEREEEEKAKQLIAAQNVQLERMVAERTSALTQQAEELRETLTELKTTQAQLIQAEKMASLGELTAGIAHEIQNPLNFVNNFSEVSVELLQELQEGPLAKLPASEKEYADELLSDLVQNLQKITSHGKRADSIVKGMLEHSRASTGERQPTDINALADEYLRLSYHGLRAKDKSFNATLTTHFAPNLSAVPAVSQEVGRVLLNMFTNAFYAVQQRQRQGEAGYAPEVCVTTRQLPDEVEIRVRDNGTGMPESVKAKVFQPFFTTKPTGEGTGLGLSLSHDIIVKGHGGTLQVDSQPGQYTEFVITLPL</sequence>
<comment type="catalytic activity">
    <reaction evidence="1">
        <text>ATP + protein L-histidine = ADP + protein N-phospho-L-histidine.</text>
        <dbReference type="EC" id="2.7.13.3"/>
    </reaction>
</comment>
<dbReference type="OrthoDB" id="9806995at2"/>
<dbReference type="AlphaFoldDB" id="A0A4Q5L6D7"/>
<organism evidence="7 8">
    <name type="scientific">Hymenobacter persicinus</name>
    <dbReference type="NCBI Taxonomy" id="2025506"/>
    <lineage>
        <taxon>Bacteria</taxon>
        <taxon>Pseudomonadati</taxon>
        <taxon>Bacteroidota</taxon>
        <taxon>Cytophagia</taxon>
        <taxon>Cytophagales</taxon>
        <taxon>Hymenobacteraceae</taxon>
        <taxon>Hymenobacter</taxon>
    </lineage>
</organism>
<evidence type="ECO:0000256" key="2">
    <source>
        <dbReference type="ARBA" id="ARBA00012438"/>
    </source>
</evidence>
<evidence type="ECO:0000313" key="7">
    <source>
        <dbReference type="EMBL" id="RYU74787.1"/>
    </source>
</evidence>
<evidence type="ECO:0000259" key="6">
    <source>
        <dbReference type="PROSITE" id="PS50109"/>
    </source>
</evidence>
<feature type="domain" description="Histidine kinase" evidence="6">
    <location>
        <begin position="218"/>
        <end position="459"/>
    </location>
</feature>
<gene>
    <name evidence="7" type="ORF">EWM57_20165</name>
</gene>
<protein>
    <recommendedName>
        <fullName evidence="2">histidine kinase</fullName>
        <ecNumber evidence="2">2.7.13.3</ecNumber>
    </recommendedName>
</protein>
<dbReference type="Gene3D" id="3.30.565.10">
    <property type="entry name" value="Histidine kinase-like ATPase, C-terminal domain"/>
    <property type="match status" value="1"/>
</dbReference>
<dbReference type="EC" id="2.7.13.3" evidence="2"/>
<dbReference type="Pfam" id="PF00512">
    <property type="entry name" value="HisKA"/>
    <property type="match status" value="1"/>
</dbReference>
<dbReference type="PANTHER" id="PTHR43065">
    <property type="entry name" value="SENSOR HISTIDINE KINASE"/>
    <property type="match status" value="1"/>
</dbReference>
<dbReference type="InterPro" id="IPR003594">
    <property type="entry name" value="HATPase_dom"/>
</dbReference>
<keyword evidence="5" id="KW-0812">Transmembrane</keyword>
<dbReference type="Proteomes" id="UP000294155">
    <property type="component" value="Unassembled WGS sequence"/>
</dbReference>
<proteinExistence type="predicted"/>
<dbReference type="Gene3D" id="1.10.287.130">
    <property type="match status" value="1"/>
</dbReference>
<dbReference type="PANTHER" id="PTHR43065:SF42">
    <property type="entry name" value="TWO-COMPONENT SENSOR PPRA"/>
    <property type="match status" value="1"/>
</dbReference>
<keyword evidence="5" id="KW-1133">Transmembrane helix</keyword>
<evidence type="ECO:0000256" key="4">
    <source>
        <dbReference type="SAM" id="Coils"/>
    </source>
</evidence>
<dbReference type="PRINTS" id="PR00344">
    <property type="entry name" value="BCTRLSENSOR"/>
</dbReference>
<feature type="transmembrane region" description="Helical" evidence="5">
    <location>
        <begin position="68"/>
        <end position="84"/>
    </location>
</feature>
<feature type="transmembrane region" description="Helical" evidence="5">
    <location>
        <begin position="91"/>
        <end position="110"/>
    </location>
</feature>
<comment type="caution">
    <text evidence="7">The sequence shown here is derived from an EMBL/GenBank/DDBJ whole genome shotgun (WGS) entry which is preliminary data.</text>
</comment>
<dbReference type="Pfam" id="PF02518">
    <property type="entry name" value="HATPase_c"/>
    <property type="match status" value="1"/>
</dbReference>
<keyword evidence="5" id="KW-0472">Membrane</keyword>
<dbReference type="SUPFAM" id="SSF55874">
    <property type="entry name" value="ATPase domain of HSP90 chaperone/DNA topoisomerase II/histidine kinase"/>
    <property type="match status" value="1"/>
</dbReference>
<evidence type="ECO:0000256" key="1">
    <source>
        <dbReference type="ARBA" id="ARBA00000085"/>
    </source>
</evidence>
<keyword evidence="4" id="KW-0175">Coiled coil</keyword>
<feature type="transmembrane region" description="Helical" evidence="5">
    <location>
        <begin position="37"/>
        <end position="56"/>
    </location>
</feature>
<evidence type="ECO:0000313" key="8">
    <source>
        <dbReference type="Proteomes" id="UP000294155"/>
    </source>
</evidence>
<keyword evidence="3" id="KW-0597">Phosphoprotein</keyword>
<dbReference type="PROSITE" id="PS50109">
    <property type="entry name" value="HIS_KIN"/>
    <property type="match status" value="1"/>
</dbReference>
<dbReference type="InterPro" id="IPR003661">
    <property type="entry name" value="HisK_dim/P_dom"/>
</dbReference>
<dbReference type="SUPFAM" id="SSF47384">
    <property type="entry name" value="Homodimeric domain of signal transducing histidine kinase"/>
    <property type="match status" value="1"/>
</dbReference>
<dbReference type="SMART" id="SM00387">
    <property type="entry name" value="HATPase_c"/>
    <property type="match status" value="1"/>
</dbReference>
<dbReference type="SMART" id="SM00388">
    <property type="entry name" value="HisKA"/>
    <property type="match status" value="1"/>
</dbReference>
<name>A0A4Q5L6D7_9BACT</name>
<dbReference type="InterPro" id="IPR005467">
    <property type="entry name" value="His_kinase_dom"/>
</dbReference>
<accession>A0A4Q5L6D7</accession>
<keyword evidence="7" id="KW-0808">Transferase</keyword>
<keyword evidence="8" id="KW-1185">Reference proteome</keyword>
<dbReference type="InterPro" id="IPR004358">
    <property type="entry name" value="Sig_transdc_His_kin-like_C"/>
</dbReference>
<dbReference type="InterPro" id="IPR036097">
    <property type="entry name" value="HisK_dim/P_sf"/>
</dbReference>
<dbReference type="CDD" id="cd00082">
    <property type="entry name" value="HisKA"/>
    <property type="match status" value="1"/>
</dbReference>
<dbReference type="GO" id="GO:0000155">
    <property type="term" value="F:phosphorelay sensor kinase activity"/>
    <property type="evidence" value="ECO:0007669"/>
    <property type="project" value="InterPro"/>
</dbReference>
<dbReference type="EMBL" id="SEWE01000075">
    <property type="protein sequence ID" value="RYU74787.1"/>
    <property type="molecule type" value="Genomic_DNA"/>
</dbReference>
<evidence type="ECO:0000256" key="3">
    <source>
        <dbReference type="ARBA" id="ARBA00022553"/>
    </source>
</evidence>
<feature type="coiled-coil region" evidence="4">
    <location>
        <begin position="137"/>
        <end position="209"/>
    </location>
</feature>
<evidence type="ECO:0000256" key="5">
    <source>
        <dbReference type="SAM" id="Phobius"/>
    </source>
</evidence>
<dbReference type="InterPro" id="IPR036890">
    <property type="entry name" value="HATPase_C_sf"/>
</dbReference>
<feature type="transmembrane region" description="Helical" evidence="5">
    <location>
        <begin position="6"/>
        <end position="25"/>
    </location>
</feature>
<reference evidence="7 8" key="1">
    <citation type="submission" date="2019-02" db="EMBL/GenBank/DDBJ databases">
        <title>Bacterial novel species isolated from soil.</title>
        <authorList>
            <person name="Jung H.-Y."/>
        </authorList>
    </citation>
    <scope>NUCLEOTIDE SEQUENCE [LARGE SCALE GENOMIC DNA]</scope>
    <source>
        <strain evidence="7 8">1-3-3-3</strain>
    </source>
</reference>